<dbReference type="HOGENOM" id="CLU_056172_0_0_6"/>
<comment type="cofactor">
    <cofactor evidence="1">
        <name>[4Fe-4S] cluster</name>
        <dbReference type="ChEBI" id="CHEBI:49883"/>
    </cofactor>
</comment>
<keyword evidence="3" id="KW-1185">Reference proteome</keyword>
<dbReference type="STRING" id="40754.THII_2676"/>
<dbReference type="EMBL" id="AP014633">
    <property type="protein sequence ID" value="BAP56973.1"/>
    <property type="molecule type" value="Genomic_DNA"/>
</dbReference>
<evidence type="ECO:0000313" key="3">
    <source>
        <dbReference type="Proteomes" id="UP000031623"/>
    </source>
</evidence>
<dbReference type="InterPro" id="IPR051454">
    <property type="entry name" value="RNA/ubiquinone_mod_enzymes"/>
</dbReference>
<proteinExistence type="inferred from homology"/>
<dbReference type="PANTHER" id="PTHR30217:SF11">
    <property type="entry name" value="UBIQUINONE BIOSYNTHESIS PROTEIN UBIV"/>
    <property type="match status" value="1"/>
</dbReference>
<dbReference type="GO" id="GO:0008233">
    <property type="term" value="F:peptidase activity"/>
    <property type="evidence" value="ECO:0007669"/>
    <property type="project" value="UniProtKB-KW"/>
</dbReference>
<protein>
    <recommendedName>
        <fullName evidence="1">Ubiquinone biosynthesis protein UbiV</fullName>
    </recommendedName>
</protein>
<dbReference type="UniPathway" id="UPA00232"/>
<sequence>MNSSLPKLALGPVLYYWSREFLLDFYERMAQTAVDIIYLGETVCSKRKALRTSEWLTLAERLTAAGKEVVLSTLTLLEAESELKTLQRLCNNGQFMVEANDMAAVQLLKGTPFVAGSGINIYNPRALAFLAKLGLRRWVFPLELSREVLADFQAQRPPNVATEVLVYGRLPLAYSARCFTARAHNLPKDDCQYRCLDYPEGLTLATQEGNPFLILNGIQTQSAPHCNLLPDLATFQSWGIEVLRISPQSQQTEQVIKLFRTALDEPQTLAEGMAQLQRCSAFGHCDGYWHGHAGINSHT</sequence>
<feature type="binding site" evidence="1">
    <location>
        <position position="191"/>
    </location>
    <ligand>
        <name>[4Fe-4S] cluster</name>
        <dbReference type="ChEBI" id="CHEBI:49883"/>
    </ligand>
</feature>
<feature type="binding site" evidence="1">
    <location>
        <position position="178"/>
    </location>
    <ligand>
        <name>[4Fe-4S] cluster</name>
        <dbReference type="ChEBI" id="CHEBI:49883"/>
    </ligand>
</feature>
<dbReference type="PANTHER" id="PTHR30217">
    <property type="entry name" value="PEPTIDASE U32 FAMILY"/>
    <property type="match status" value="1"/>
</dbReference>
<accession>A0A090AFQ7</accession>
<comment type="pathway">
    <text evidence="1">Cofactor biosynthesis; ubiquinone biosynthesis.</text>
</comment>
<feature type="binding site" evidence="1">
    <location>
        <position position="195"/>
    </location>
    <ligand>
        <name>[4Fe-4S] cluster</name>
        <dbReference type="ChEBI" id="CHEBI:49883"/>
    </ligand>
</feature>
<comment type="function">
    <text evidence="1">Required for O(2)-independent ubiquinone (coenzyme Q) biosynthesis. Together with UbiU, is essential for the C6-hydroxylation reaction in the oxygen-independent ubiquinone biosynthesis pathway.</text>
</comment>
<keyword evidence="1" id="KW-0831">Ubiquinone biosynthesis</keyword>
<keyword evidence="2" id="KW-0378">Hydrolase</keyword>
<dbReference type="OrthoDB" id="8523349at2"/>
<dbReference type="HAMAP" id="MF_02233">
    <property type="entry name" value="UbiV"/>
    <property type="match status" value="1"/>
</dbReference>
<dbReference type="GO" id="GO:0006508">
    <property type="term" value="P:proteolysis"/>
    <property type="evidence" value="ECO:0007669"/>
    <property type="project" value="UniProtKB-KW"/>
</dbReference>
<dbReference type="AlphaFoldDB" id="A0A090AFQ7"/>
<dbReference type="GO" id="GO:0046872">
    <property type="term" value="F:metal ion binding"/>
    <property type="evidence" value="ECO:0007669"/>
    <property type="project" value="UniProtKB-KW"/>
</dbReference>
<keyword evidence="1" id="KW-0411">Iron-sulfur</keyword>
<comment type="similarity">
    <text evidence="1">Belongs to the peptidase U32 family. UbiV subfamily.</text>
</comment>
<name>A0A090AFQ7_9GAMM</name>
<dbReference type="Pfam" id="PF01136">
    <property type="entry name" value="Peptidase_U32"/>
    <property type="match status" value="1"/>
</dbReference>
<reference evidence="2 3" key="1">
    <citation type="journal article" date="2014" name="ISME J.">
        <title>Ecophysiology of Thioploca ingrica as revealed by the complete genome sequence supplemented with proteomic evidence.</title>
        <authorList>
            <person name="Kojima H."/>
            <person name="Ogura Y."/>
            <person name="Yamamoto N."/>
            <person name="Togashi T."/>
            <person name="Mori H."/>
            <person name="Watanabe T."/>
            <person name="Nemoto F."/>
            <person name="Kurokawa K."/>
            <person name="Hayashi T."/>
            <person name="Fukui M."/>
        </authorList>
    </citation>
    <scope>NUCLEOTIDE SEQUENCE [LARGE SCALE GENOMIC DNA]</scope>
</reference>
<dbReference type="InterPro" id="IPR001539">
    <property type="entry name" value="Peptidase_U32"/>
</dbReference>
<dbReference type="KEGG" id="tig:THII_2676"/>
<dbReference type="GO" id="GO:0006744">
    <property type="term" value="P:ubiquinone biosynthetic process"/>
    <property type="evidence" value="ECO:0007669"/>
    <property type="project" value="UniProtKB-UniRule"/>
</dbReference>
<gene>
    <name evidence="1" type="primary">ubiV</name>
    <name evidence="2" type="ORF">THII_2676</name>
</gene>
<dbReference type="NCBIfam" id="NF011991">
    <property type="entry name" value="PRK15447.1"/>
    <property type="match status" value="1"/>
</dbReference>
<evidence type="ECO:0000313" key="2">
    <source>
        <dbReference type="EMBL" id="BAP56973.1"/>
    </source>
</evidence>
<comment type="subunit">
    <text evidence="1">Forms a heterodimer with UbiU.</text>
</comment>
<dbReference type="InterPro" id="IPR043693">
    <property type="entry name" value="UbiV"/>
</dbReference>
<keyword evidence="1" id="KW-0408">Iron</keyword>
<evidence type="ECO:0000256" key="1">
    <source>
        <dbReference type="HAMAP-Rule" id="MF_02233"/>
    </source>
</evidence>
<dbReference type="Proteomes" id="UP000031623">
    <property type="component" value="Chromosome"/>
</dbReference>
<keyword evidence="1" id="KW-0004">4Fe-4S</keyword>
<keyword evidence="2" id="KW-0645">Protease</keyword>
<dbReference type="GO" id="GO:0051539">
    <property type="term" value="F:4 iron, 4 sulfur cluster binding"/>
    <property type="evidence" value="ECO:0007669"/>
    <property type="project" value="UniProtKB-UniRule"/>
</dbReference>
<feature type="binding site" evidence="1">
    <location>
        <position position="44"/>
    </location>
    <ligand>
        <name>[4Fe-4S] cluster</name>
        <dbReference type="ChEBI" id="CHEBI:49883"/>
    </ligand>
</feature>
<organism evidence="2 3">
    <name type="scientific">Thioploca ingrica</name>
    <dbReference type="NCBI Taxonomy" id="40754"/>
    <lineage>
        <taxon>Bacteria</taxon>
        <taxon>Pseudomonadati</taxon>
        <taxon>Pseudomonadota</taxon>
        <taxon>Gammaproteobacteria</taxon>
        <taxon>Thiotrichales</taxon>
        <taxon>Thiotrichaceae</taxon>
        <taxon>Thioploca</taxon>
    </lineage>
</organism>
<keyword evidence="1" id="KW-0479">Metal-binding</keyword>